<dbReference type="Gene3D" id="3.40.50.150">
    <property type="entry name" value="Vaccinia Virus protein VP39"/>
    <property type="match status" value="1"/>
</dbReference>
<dbReference type="OrthoDB" id="7365827at2"/>
<dbReference type="GO" id="GO:0016126">
    <property type="term" value="P:sterol biosynthetic process"/>
    <property type="evidence" value="ECO:0007669"/>
    <property type="project" value="TreeGrafter"/>
</dbReference>
<dbReference type="SUPFAM" id="SSF53335">
    <property type="entry name" value="S-adenosyl-L-methionine-dependent methyltransferases"/>
    <property type="match status" value="1"/>
</dbReference>
<name>A0A511MZU1_DEIC1</name>
<dbReference type="Proteomes" id="UP000321306">
    <property type="component" value="Unassembled WGS sequence"/>
</dbReference>
<dbReference type="InterPro" id="IPR013216">
    <property type="entry name" value="Methyltransf_11"/>
</dbReference>
<sequence length="219" mass="24422">MHTFARKLAGTLDRLTLGKVPTHEQYRLPRGLTGFFIGGDMMKQHSPETLWTLSLMQLKPDSQVLEIGPGAGALLGSIAEKLTSGQVTGLDLSHSMVQMAWARNLRHVSRRRVNVLQGNAMSLPFKDQHFDEIVSVHSLYFWPDPEKVLSECLRVLKPRGRLILTFMPRNRWPNEGQGATCHVFSAEEVAALMRKAGFSHTEVVPGEAHFRECAVIGAI</sequence>
<comment type="caution">
    <text evidence="3">The sequence shown here is derived from an EMBL/GenBank/DDBJ whole genome shotgun (WGS) entry which is preliminary data.</text>
</comment>
<protein>
    <submittedName>
        <fullName evidence="3">Methyltransferase</fullName>
    </submittedName>
</protein>
<accession>A0A511MZU1</accession>
<proteinExistence type="predicted"/>
<dbReference type="GO" id="GO:0032259">
    <property type="term" value="P:methylation"/>
    <property type="evidence" value="ECO:0007669"/>
    <property type="project" value="UniProtKB-KW"/>
</dbReference>
<dbReference type="GO" id="GO:0003838">
    <property type="term" value="F:sterol 24-C-methyltransferase activity"/>
    <property type="evidence" value="ECO:0007669"/>
    <property type="project" value="TreeGrafter"/>
</dbReference>
<evidence type="ECO:0000259" key="2">
    <source>
        <dbReference type="Pfam" id="PF08241"/>
    </source>
</evidence>
<organism evidence="3 4">
    <name type="scientific">Deinococcus cellulosilyticus (strain DSM 18568 / NBRC 106333 / KACC 11606 / 5516J-15)</name>
    <dbReference type="NCBI Taxonomy" id="1223518"/>
    <lineage>
        <taxon>Bacteria</taxon>
        <taxon>Thermotogati</taxon>
        <taxon>Deinococcota</taxon>
        <taxon>Deinococci</taxon>
        <taxon>Deinococcales</taxon>
        <taxon>Deinococcaceae</taxon>
        <taxon>Deinococcus</taxon>
    </lineage>
</organism>
<dbReference type="PANTHER" id="PTHR44068">
    <property type="entry name" value="ZGC:194242"/>
    <property type="match status" value="1"/>
</dbReference>
<dbReference type="RefSeq" id="WP_146883920.1">
    <property type="nucleotide sequence ID" value="NZ_BJXB01000006.1"/>
</dbReference>
<evidence type="ECO:0000313" key="3">
    <source>
        <dbReference type="EMBL" id="GEM46103.1"/>
    </source>
</evidence>
<dbReference type="EMBL" id="BJXB01000006">
    <property type="protein sequence ID" value="GEM46103.1"/>
    <property type="molecule type" value="Genomic_DNA"/>
</dbReference>
<feature type="domain" description="Methyltransferase type 11" evidence="2">
    <location>
        <begin position="65"/>
        <end position="164"/>
    </location>
</feature>
<evidence type="ECO:0000313" key="4">
    <source>
        <dbReference type="Proteomes" id="UP000321306"/>
    </source>
</evidence>
<reference evidence="3 4" key="1">
    <citation type="submission" date="2019-07" db="EMBL/GenBank/DDBJ databases">
        <title>Whole genome shotgun sequence of Deinococcus cellulosilyticus NBRC 106333.</title>
        <authorList>
            <person name="Hosoyama A."/>
            <person name="Uohara A."/>
            <person name="Ohji S."/>
            <person name="Ichikawa N."/>
        </authorList>
    </citation>
    <scope>NUCLEOTIDE SEQUENCE [LARGE SCALE GENOMIC DNA]</scope>
    <source>
        <strain evidence="3 4">NBRC 106333</strain>
    </source>
</reference>
<keyword evidence="3" id="KW-0489">Methyltransferase</keyword>
<dbReference type="Pfam" id="PF08241">
    <property type="entry name" value="Methyltransf_11"/>
    <property type="match status" value="1"/>
</dbReference>
<keyword evidence="1 3" id="KW-0808">Transferase</keyword>
<dbReference type="InterPro" id="IPR050447">
    <property type="entry name" value="Erg6_SMT_methyltransf"/>
</dbReference>
<dbReference type="CDD" id="cd02440">
    <property type="entry name" value="AdoMet_MTases"/>
    <property type="match status" value="1"/>
</dbReference>
<dbReference type="AlphaFoldDB" id="A0A511MZU1"/>
<gene>
    <name evidence="3" type="ORF">DC3_17380</name>
</gene>
<dbReference type="InterPro" id="IPR029063">
    <property type="entry name" value="SAM-dependent_MTases_sf"/>
</dbReference>
<dbReference type="PANTHER" id="PTHR44068:SF1">
    <property type="entry name" value="HYPOTHETICAL LOC100005854"/>
    <property type="match status" value="1"/>
</dbReference>
<keyword evidence="4" id="KW-1185">Reference proteome</keyword>
<evidence type="ECO:0000256" key="1">
    <source>
        <dbReference type="ARBA" id="ARBA00022679"/>
    </source>
</evidence>